<dbReference type="SUPFAM" id="SSF50891">
    <property type="entry name" value="Cyclophilin-like"/>
    <property type="match status" value="1"/>
</dbReference>
<sequence>MLALPISGITPASSPIFQGPKLSPMSELMFTTGISEAPEIRCRPRLQQPASLPRWRPVQGCGFRGFWMRLRLAGDGMLVAEYSTGIDPAASARARALEAALKARAPAGIVASMPGIRSLAIIHDPVRLTTRALSKLLEKLDAGLTTASEAPSSRWILPVCYEQPHGLDLDECAGKLKITVDELIARHLAGRYTALMVGSYPGHPYLGGLDPSLYLPRRVPPRVRVPRGSVAMAELMTNVYPVEAPGGWNVLGCTAAILFDLRWESPSLLSAGDEITFRRVGLEEHDTLYAAFEAGTLHPREACR</sequence>
<dbReference type="Gene3D" id="3.30.1360.40">
    <property type="match status" value="1"/>
</dbReference>
<accession>A0A437MDY7</accession>
<dbReference type="InterPro" id="IPR003833">
    <property type="entry name" value="CT_C_D"/>
</dbReference>
<dbReference type="Proteomes" id="UP000282957">
    <property type="component" value="Unassembled WGS sequence"/>
</dbReference>
<name>A0A437MDY7_9PROT</name>
<organism evidence="5 6">
    <name type="scientific">Rhodovarius crocodyli</name>
    <dbReference type="NCBI Taxonomy" id="1979269"/>
    <lineage>
        <taxon>Bacteria</taxon>
        <taxon>Pseudomonadati</taxon>
        <taxon>Pseudomonadota</taxon>
        <taxon>Alphaproteobacteria</taxon>
        <taxon>Acetobacterales</taxon>
        <taxon>Roseomonadaceae</taxon>
        <taxon>Rhodovarius</taxon>
    </lineage>
</organism>
<dbReference type="PANTHER" id="PTHR34698">
    <property type="entry name" value="5-OXOPROLINASE SUBUNIT B"/>
    <property type="match status" value="1"/>
</dbReference>
<evidence type="ECO:0000256" key="3">
    <source>
        <dbReference type="ARBA" id="ARBA00022840"/>
    </source>
</evidence>
<gene>
    <name evidence="5" type="ORF">EOD42_12135</name>
</gene>
<protein>
    <submittedName>
        <fullName evidence="5">Carboxyltransferase domain-containing protein</fullName>
    </submittedName>
</protein>
<dbReference type="GO" id="GO:0016787">
    <property type="term" value="F:hydrolase activity"/>
    <property type="evidence" value="ECO:0007669"/>
    <property type="project" value="UniProtKB-KW"/>
</dbReference>
<evidence type="ECO:0000256" key="2">
    <source>
        <dbReference type="ARBA" id="ARBA00022801"/>
    </source>
</evidence>
<keyword evidence="2" id="KW-0378">Hydrolase</keyword>
<dbReference type="GO" id="GO:0005524">
    <property type="term" value="F:ATP binding"/>
    <property type="evidence" value="ECO:0007669"/>
    <property type="project" value="UniProtKB-KW"/>
</dbReference>
<evidence type="ECO:0000256" key="1">
    <source>
        <dbReference type="ARBA" id="ARBA00022741"/>
    </source>
</evidence>
<evidence type="ECO:0000259" key="4">
    <source>
        <dbReference type="SMART" id="SM00796"/>
    </source>
</evidence>
<dbReference type="InterPro" id="IPR029000">
    <property type="entry name" value="Cyclophilin-like_dom_sf"/>
</dbReference>
<dbReference type="OrthoDB" id="9778567at2"/>
<feature type="domain" description="Carboxyltransferase" evidence="4">
    <location>
        <begin position="68"/>
        <end position="269"/>
    </location>
</feature>
<dbReference type="GO" id="GO:0016740">
    <property type="term" value="F:transferase activity"/>
    <property type="evidence" value="ECO:0007669"/>
    <property type="project" value="UniProtKB-KW"/>
</dbReference>
<dbReference type="Pfam" id="PF02682">
    <property type="entry name" value="CT_C_D"/>
    <property type="match status" value="1"/>
</dbReference>
<proteinExistence type="predicted"/>
<comment type="caution">
    <text evidence="5">The sequence shown here is derived from an EMBL/GenBank/DDBJ whole genome shotgun (WGS) entry which is preliminary data.</text>
</comment>
<dbReference type="SUPFAM" id="SSF160467">
    <property type="entry name" value="PH0987 N-terminal domain-like"/>
    <property type="match status" value="1"/>
</dbReference>
<reference evidence="5 6" key="1">
    <citation type="submission" date="2019-01" db="EMBL/GenBank/DDBJ databases">
        <authorList>
            <person name="Chen W.-M."/>
        </authorList>
    </citation>
    <scope>NUCLEOTIDE SEQUENCE [LARGE SCALE GENOMIC DNA]</scope>
    <source>
        <strain evidence="5 6">CCP-6</strain>
    </source>
</reference>
<dbReference type="AlphaFoldDB" id="A0A437MDY7"/>
<dbReference type="EMBL" id="SACL01000004">
    <property type="protein sequence ID" value="RVT95883.1"/>
    <property type="molecule type" value="Genomic_DNA"/>
</dbReference>
<evidence type="ECO:0000313" key="5">
    <source>
        <dbReference type="EMBL" id="RVT95883.1"/>
    </source>
</evidence>
<dbReference type="InterPro" id="IPR010016">
    <property type="entry name" value="PxpB"/>
</dbReference>
<dbReference type="Gene3D" id="2.40.100.10">
    <property type="entry name" value="Cyclophilin-like"/>
    <property type="match status" value="1"/>
</dbReference>
<evidence type="ECO:0000313" key="6">
    <source>
        <dbReference type="Proteomes" id="UP000282957"/>
    </source>
</evidence>
<keyword evidence="3" id="KW-0067">ATP-binding</keyword>
<keyword evidence="6" id="KW-1185">Reference proteome</keyword>
<keyword evidence="5" id="KW-0808">Transferase</keyword>
<keyword evidence="1" id="KW-0547">Nucleotide-binding</keyword>
<dbReference type="PANTHER" id="PTHR34698:SF2">
    <property type="entry name" value="5-OXOPROLINASE SUBUNIT B"/>
    <property type="match status" value="1"/>
</dbReference>
<dbReference type="SMART" id="SM00796">
    <property type="entry name" value="AHS1"/>
    <property type="match status" value="1"/>
</dbReference>